<protein>
    <submittedName>
        <fullName evidence="2">Uncharacterized protein</fullName>
    </submittedName>
</protein>
<reference evidence="2" key="1">
    <citation type="submission" date="2022-11" db="UniProtKB">
        <authorList>
            <consortium name="WormBaseParasite"/>
        </authorList>
    </citation>
    <scope>IDENTIFICATION</scope>
</reference>
<dbReference type="Proteomes" id="UP000887579">
    <property type="component" value="Unplaced"/>
</dbReference>
<organism evidence="1 2">
    <name type="scientific">Panagrolaimus sp. ES5</name>
    <dbReference type="NCBI Taxonomy" id="591445"/>
    <lineage>
        <taxon>Eukaryota</taxon>
        <taxon>Metazoa</taxon>
        <taxon>Ecdysozoa</taxon>
        <taxon>Nematoda</taxon>
        <taxon>Chromadorea</taxon>
        <taxon>Rhabditida</taxon>
        <taxon>Tylenchina</taxon>
        <taxon>Panagrolaimomorpha</taxon>
        <taxon>Panagrolaimoidea</taxon>
        <taxon>Panagrolaimidae</taxon>
        <taxon>Panagrolaimus</taxon>
    </lineage>
</organism>
<proteinExistence type="predicted"/>
<accession>A0AC34FV58</accession>
<evidence type="ECO:0000313" key="2">
    <source>
        <dbReference type="WBParaSite" id="ES5_v2.g21269.t1"/>
    </source>
</evidence>
<name>A0AC34FV58_9BILA</name>
<sequence>MLFIAGSSSTFTADSNYNDYKKRNNSKPKFSSVRELSLSNEDQKQWKQDDDKKDDQEEKKKYTSTLSLHIECYENSSEAADSNESKASGRSSSKFTVDSNYNDYKKRNNSNSKFSSVRELSLSNEDQKQWKQDDDEKDDQEEKKKYTSTLSLHIECYENSSEDADSNESKASGSLKEVID</sequence>
<dbReference type="WBParaSite" id="ES5_v2.g21269.t1">
    <property type="protein sequence ID" value="ES5_v2.g21269.t1"/>
    <property type="gene ID" value="ES5_v2.g21269"/>
</dbReference>
<evidence type="ECO:0000313" key="1">
    <source>
        <dbReference type="Proteomes" id="UP000887579"/>
    </source>
</evidence>